<organism evidence="4">
    <name type="scientific">Ananas comosus var. bracteatus</name>
    <name type="common">red pineapple</name>
    <dbReference type="NCBI Taxonomy" id="296719"/>
    <lineage>
        <taxon>Eukaryota</taxon>
        <taxon>Viridiplantae</taxon>
        <taxon>Streptophyta</taxon>
        <taxon>Embryophyta</taxon>
        <taxon>Tracheophyta</taxon>
        <taxon>Spermatophyta</taxon>
        <taxon>Magnoliopsida</taxon>
        <taxon>Liliopsida</taxon>
        <taxon>Poales</taxon>
        <taxon>Bromeliaceae</taxon>
        <taxon>Bromelioideae</taxon>
        <taxon>Ananas</taxon>
    </lineage>
</organism>
<dbReference type="Gene3D" id="2.40.70.10">
    <property type="entry name" value="Acid Proteases"/>
    <property type="match status" value="1"/>
</dbReference>
<dbReference type="InterPro" id="IPR021109">
    <property type="entry name" value="Peptidase_aspartic_dom_sf"/>
</dbReference>
<feature type="compositionally biased region" description="Basic and acidic residues" evidence="2">
    <location>
        <begin position="45"/>
        <end position="57"/>
    </location>
</feature>
<feature type="region of interest" description="Disordered" evidence="2">
    <location>
        <begin position="45"/>
        <end position="70"/>
    </location>
</feature>
<proteinExistence type="predicted"/>
<dbReference type="GO" id="GO:0008270">
    <property type="term" value="F:zinc ion binding"/>
    <property type="evidence" value="ECO:0007669"/>
    <property type="project" value="UniProtKB-KW"/>
</dbReference>
<feature type="domain" description="CCHC-type" evidence="3">
    <location>
        <begin position="291"/>
        <end position="307"/>
    </location>
</feature>
<dbReference type="PANTHER" id="PTHR35046">
    <property type="entry name" value="ZINC KNUCKLE (CCHC-TYPE) FAMILY PROTEIN"/>
    <property type="match status" value="1"/>
</dbReference>
<dbReference type="SUPFAM" id="SSF50630">
    <property type="entry name" value="Acid proteases"/>
    <property type="match status" value="1"/>
</dbReference>
<accession>A0A6V7Q2H6</accession>
<dbReference type="InterPro" id="IPR001878">
    <property type="entry name" value="Znf_CCHC"/>
</dbReference>
<reference evidence="4" key="1">
    <citation type="submission" date="2020-07" db="EMBL/GenBank/DDBJ databases">
        <authorList>
            <person name="Lin J."/>
        </authorList>
    </citation>
    <scope>NUCLEOTIDE SEQUENCE</scope>
</reference>
<dbReference type="SUPFAM" id="SSF57756">
    <property type="entry name" value="Retrovirus zinc finger-like domains"/>
    <property type="match status" value="1"/>
</dbReference>
<evidence type="ECO:0000313" key="4">
    <source>
        <dbReference type="EMBL" id="CAD1837394.1"/>
    </source>
</evidence>
<dbReference type="PANTHER" id="PTHR35046:SF26">
    <property type="entry name" value="RNA-DIRECTED DNA POLYMERASE"/>
    <property type="match status" value="1"/>
</dbReference>
<evidence type="ECO:0000256" key="2">
    <source>
        <dbReference type="SAM" id="MobiDB-lite"/>
    </source>
</evidence>
<dbReference type="PROSITE" id="PS50158">
    <property type="entry name" value="ZF_CCHC"/>
    <property type="match status" value="1"/>
</dbReference>
<evidence type="ECO:0000256" key="1">
    <source>
        <dbReference type="PROSITE-ProRule" id="PRU00047"/>
    </source>
</evidence>
<protein>
    <recommendedName>
        <fullName evidence="3">CCHC-type domain-containing protein</fullName>
    </recommendedName>
</protein>
<dbReference type="InterPro" id="IPR036875">
    <property type="entry name" value="Znf_CCHC_sf"/>
</dbReference>
<feature type="compositionally biased region" description="Basic and acidic residues" evidence="2">
    <location>
        <begin position="252"/>
        <end position="266"/>
    </location>
</feature>
<evidence type="ECO:0000259" key="3">
    <source>
        <dbReference type="PROSITE" id="PS50158"/>
    </source>
</evidence>
<keyword evidence="1" id="KW-0862">Zinc</keyword>
<keyword evidence="1" id="KW-0479">Metal-binding</keyword>
<gene>
    <name evidence="4" type="ORF">CB5_LOCUS20605</name>
</gene>
<keyword evidence="1" id="KW-0863">Zinc-finger</keyword>
<dbReference type="AlphaFoldDB" id="A0A6V7Q2H6"/>
<dbReference type="GO" id="GO:0003676">
    <property type="term" value="F:nucleic acid binding"/>
    <property type="evidence" value="ECO:0007669"/>
    <property type="project" value="InterPro"/>
</dbReference>
<sequence>MAARGRGGRGGRGQQAQLAEIVELRRTVEDLSRVVRTLQRRENAAGRREALDGDRDPFGTPEGSLEDEEHTDFREDINPFHGHGFREEQERGIGLEDRLVRALDLNGAGIKIEVADFFGQMHAEDYLDWEASLETYFEWKPMVEERKVLFVKLKLKGAALQWWKRIEEQRSRQGLNQAIRDEIGVARLFSLEDARQYALIAEKRVLRYGGRKPMVGRSGITLQRATNVVLAAQSDPTSLRTDRGAINTNQTPRKDTSRALKDEKGKGIVRFGTPNSPNRSHKGAENQMQGRCYACGDYGHGSYNCPKRRVNFTEFDDDDEEDLGPIYDHYEDAEEHVDVYPIEGESLVTQRVMITPRAEEDDWRRHNIFHTRVLCGGKVCNVILDGGSSENIISKEAVEKLKLPTEKHPHPYKVTWFHKGNEVPINTRCLVNFTMGHNISDEVWCDVVPMDACHILLGRPWLYDKDMTHSTRPNTYSYKEGTKTFTLHPLREEIDASPKKSKVVGLVAGPEFEEECVKSGVVYALIGRNEKRDIIVMFEDYPIEIQQLLEKYKELVGDDFPPGLPPLRSIQHAIDLIPGASLPNLPAYRMPPAQ</sequence>
<name>A0A6V7Q2H6_ANACO</name>
<dbReference type="CDD" id="cd00303">
    <property type="entry name" value="retropepsin_like"/>
    <property type="match status" value="1"/>
</dbReference>
<dbReference type="EMBL" id="LR862132">
    <property type="protein sequence ID" value="CAD1837394.1"/>
    <property type="molecule type" value="Genomic_DNA"/>
</dbReference>
<feature type="region of interest" description="Disordered" evidence="2">
    <location>
        <begin position="239"/>
        <end position="285"/>
    </location>
</feature>